<reference evidence="4 5" key="1">
    <citation type="journal article" date="2019" name="Genome Biol. Evol.">
        <title>Nanopore Sequencing Significantly Improves Genome Assembly of the Protozoan Parasite Trypanosoma cruzi.</title>
        <authorList>
            <person name="Diaz-Viraque F."/>
            <person name="Pita S."/>
            <person name="Greif G."/>
            <person name="de Souza R.C.M."/>
            <person name="Iraola G."/>
            <person name="Robello C."/>
        </authorList>
    </citation>
    <scope>NUCLEOTIDE SEQUENCE [LARGE SCALE GENOMIC DNA]</scope>
    <source>
        <strain evidence="4 5">Berenice</strain>
    </source>
</reference>
<comment type="caution">
    <text evidence="4">The sequence shown here is derived from an EMBL/GenBank/DDBJ whole genome shotgun (WGS) entry which is preliminary data.</text>
</comment>
<dbReference type="CDD" id="cd23678">
    <property type="entry name" value="RESC5"/>
    <property type="match status" value="1"/>
</dbReference>
<dbReference type="Gene3D" id="3.75.10.10">
    <property type="entry name" value="L-arginine/glycine Amidinotransferase, Chain A"/>
    <property type="match status" value="1"/>
</dbReference>
<feature type="domain" description="RNA-editing substrate-binding complex 5 protein" evidence="3">
    <location>
        <begin position="48"/>
        <end position="352"/>
    </location>
</feature>
<feature type="chain" id="PRO_5029895893" description="RNA-editing substrate-binding complex 5 protein domain-containing protein" evidence="2">
    <location>
        <begin position="25"/>
        <end position="421"/>
    </location>
</feature>
<dbReference type="InterPro" id="IPR058722">
    <property type="entry name" value="RESC5"/>
</dbReference>
<evidence type="ECO:0000259" key="3">
    <source>
        <dbReference type="Pfam" id="PF26170"/>
    </source>
</evidence>
<dbReference type="VEuPathDB" id="TriTrypDB:ECC02_003112"/>
<dbReference type="EMBL" id="JABDHM010000016">
    <property type="protein sequence ID" value="KAF5223924.1"/>
    <property type="molecule type" value="Genomic_DNA"/>
</dbReference>
<keyword evidence="2" id="KW-0732">Signal</keyword>
<evidence type="ECO:0000256" key="1">
    <source>
        <dbReference type="SAM" id="MobiDB-lite"/>
    </source>
</evidence>
<organism evidence="4 5">
    <name type="scientific">Trypanosoma cruzi</name>
    <dbReference type="NCBI Taxonomy" id="5693"/>
    <lineage>
        <taxon>Eukaryota</taxon>
        <taxon>Discoba</taxon>
        <taxon>Euglenozoa</taxon>
        <taxon>Kinetoplastea</taxon>
        <taxon>Metakinetoplastina</taxon>
        <taxon>Trypanosomatida</taxon>
        <taxon>Trypanosomatidae</taxon>
        <taxon>Trypanosoma</taxon>
        <taxon>Schizotrypanum</taxon>
    </lineage>
</organism>
<feature type="signal peptide" evidence="2">
    <location>
        <begin position="1"/>
        <end position="24"/>
    </location>
</feature>
<feature type="region of interest" description="Disordered" evidence="1">
    <location>
        <begin position="388"/>
        <end position="421"/>
    </location>
</feature>
<dbReference type="SUPFAM" id="SSF55909">
    <property type="entry name" value="Pentein"/>
    <property type="match status" value="1"/>
</dbReference>
<accession>A0A7J6YAY3</accession>
<sequence>MHVTRCSLSPFLLHFSGMCSLLAAGDATIRLLSRRQRTIHGISVPIFTSTRRYVNALYRAPPVQTVPTHNSSGEEVDTELFIRQFKELFYSLKQTQLVEQIHEMRTCPYYECLFTADLIFQHYDIVLPMPKYGREHRSSEISETLRYLRACGASGDFNHILQDVKGGAASGGDFVSTSHGILMAYGTARTNKLSMMALTGGGAADEAAALQQRALNVVPIEVSPDAPPLADLLAFAGKRTLIVQDTVHGRHAAEAAAISIPKIPWQILRVEPGCSFLSHLCGVNAVYDVLVDQDYPNSMERIGEAGLNPFPVEWTEPRKLGITMRSVCLIARFARGTMSAGGYADSDGHRAASFTYHSRGIAKNSRLFQNGHRRHGDNGAPLEAQLRSGELPEPVYQRPPRYAPPMHRRGGLMTSDAEGKE</sequence>
<gene>
    <name evidence="4" type="ORF">ECC02_003112</name>
</gene>
<evidence type="ECO:0000313" key="5">
    <source>
        <dbReference type="Proteomes" id="UP000583944"/>
    </source>
</evidence>
<evidence type="ECO:0000256" key="2">
    <source>
        <dbReference type="SAM" id="SignalP"/>
    </source>
</evidence>
<name>A0A7J6YAY3_TRYCR</name>
<dbReference type="AlphaFoldDB" id="A0A7J6YAY3"/>
<dbReference type="Pfam" id="PF26170">
    <property type="entry name" value="RESC5"/>
    <property type="match status" value="1"/>
</dbReference>
<protein>
    <recommendedName>
        <fullName evidence="3">RNA-editing substrate-binding complex 5 protein domain-containing protein</fullName>
    </recommendedName>
</protein>
<proteinExistence type="predicted"/>
<evidence type="ECO:0000313" key="4">
    <source>
        <dbReference type="EMBL" id="KAF5223924.1"/>
    </source>
</evidence>
<dbReference type="VEuPathDB" id="TriTrypDB:BCY84_05322"/>
<dbReference type="Proteomes" id="UP000583944">
    <property type="component" value="Unassembled WGS sequence"/>
</dbReference>